<evidence type="ECO:0000259" key="1">
    <source>
        <dbReference type="PROSITE" id="PS51186"/>
    </source>
</evidence>
<dbReference type="Proteomes" id="UP000555756">
    <property type="component" value="Unassembled WGS sequence"/>
</dbReference>
<proteinExistence type="predicted"/>
<gene>
    <name evidence="2" type="ORF">HLH34_05100</name>
</gene>
<name>A0A7W4JR36_9PROT</name>
<dbReference type="InterPro" id="IPR016181">
    <property type="entry name" value="Acyl_CoA_acyltransferase"/>
</dbReference>
<dbReference type="InterPro" id="IPR000182">
    <property type="entry name" value="GNAT_dom"/>
</dbReference>
<reference evidence="2 3" key="1">
    <citation type="submission" date="2020-04" db="EMBL/GenBank/DDBJ databases">
        <title>Description of novel Gluconacetobacter.</title>
        <authorList>
            <person name="Sombolestani A."/>
        </authorList>
    </citation>
    <scope>NUCLEOTIDE SEQUENCE [LARGE SCALE GENOMIC DNA]</scope>
    <source>
        <strain evidence="2 3">LMG 21311</strain>
    </source>
</reference>
<evidence type="ECO:0000313" key="2">
    <source>
        <dbReference type="EMBL" id="MBB2189341.1"/>
    </source>
</evidence>
<dbReference type="GO" id="GO:0016747">
    <property type="term" value="F:acyltransferase activity, transferring groups other than amino-acyl groups"/>
    <property type="evidence" value="ECO:0007669"/>
    <property type="project" value="InterPro"/>
</dbReference>
<dbReference type="EMBL" id="JABEQF010000003">
    <property type="protein sequence ID" value="MBB2189341.1"/>
    <property type="molecule type" value="Genomic_DNA"/>
</dbReference>
<protein>
    <submittedName>
        <fullName evidence="2">GNAT family N-acetyltransferase</fullName>
    </submittedName>
</protein>
<dbReference type="InterPro" id="IPR051531">
    <property type="entry name" value="N-acetyltransferase"/>
</dbReference>
<dbReference type="PANTHER" id="PTHR43792">
    <property type="entry name" value="GNAT FAMILY, PUTATIVE (AFU_ORTHOLOGUE AFUA_3G00765)-RELATED-RELATED"/>
    <property type="match status" value="1"/>
</dbReference>
<dbReference type="PROSITE" id="PS51186">
    <property type="entry name" value="GNAT"/>
    <property type="match status" value="1"/>
</dbReference>
<organism evidence="2 3">
    <name type="scientific">Gluconacetobacter azotocaptans</name>
    <dbReference type="NCBI Taxonomy" id="142834"/>
    <lineage>
        <taxon>Bacteria</taxon>
        <taxon>Pseudomonadati</taxon>
        <taxon>Pseudomonadota</taxon>
        <taxon>Alphaproteobacteria</taxon>
        <taxon>Acetobacterales</taxon>
        <taxon>Acetobacteraceae</taxon>
        <taxon>Gluconacetobacter</taxon>
    </lineage>
</organism>
<feature type="domain" description="N-acetyltransferase" evidence="1">
    <location>
        <begin position="20"/>
        <end position="162"/>
    </location>
</feature>
<dbReference type="SUPFAM" id="SSF55729">
    <property type="entry name" value="Acyl-CoA N-acyltransferases (Nat)"/>
    <property type="match status" value="1"/>
</dbReference>
<dbReference type="RefSeq" id="WP_183118510.1">
    <property type="nucleotide sequence ID" value="NZ_JABEQF010000003.1"/>
</dbReference>
<dbReference type="AlphaFoldDB" id="A0A7W4JR36"/>
<evidence type="ECO:0000313" key="3">
    <source>
        <dbReference type="Proteomes" id="UP000555756"/>
    </source>
</evidence>
<dbReference type="Gene3D" id="3.40.630.30">
    <property type="match status" value="1"/>
</dbReference>
<accession>A0A7W4JR36</accession>
<dbReference type="PANTHER" id="PTHR43792:SF1">
    <property type="entry name" value="N-ACETYLTRANSFERASE DOMAIN-CONTAINING PROTEIN"/>
    <property type="match status" value="1"/>
</dbReference>
<dbReference type="Pfam" id="PF13302">
    <property type="entry name" value="Acetyltransf_3"/>
    <property type="match status" value="1"/>
</dbReference>
<comment type="caution">
    <text evidence="2">The sequence shown here is derived from an EMBL/GenBank/DDBJ whole genome shotgun (WGS) entry which is preliminary data.</text>
</comment>
<sequence>MDALCPEHALEMFDGLSDPAAYRFLSDDPPDTMAALRSRYTRQAAGRSPDVTQQWLNWVVRRADDGRAAGYIQATIQGDGALIGHQIFPSFWRQGLATAALQATICRLFSTDGVENIAALIDTRNEGSIGLVEKFGFRRIGTVKGADYFKGASSTEHEYALSRSGWHDCPLNRDS</sequence>
<keyword evidence="3" id="KW-1185">Reference proteome</keyword>
<keyword evidence="2" id="KW-0808">Transferase</keyword>